<dbReference type="InterPro" id="IPR052201">
    <property type="entry name" value="LRR-containing_regulator"/>
</dbReference>
<dbReference type="InterPro" id="IPR001611">
    <property type="entry name" value="Leu-rich_rpt"/>
</dbReference>
<dbReference type="PANTHER" id="PTHR24111:SF5">
    <property type="entry name" value="LEUCINE-RICH REPEAT-CONTAINING PROTEIN 74B-LIKE"/>
    <property type="match status" value="1"/>
</dbReference>
<dbReference type="RefSeq" id="XP_031427058.1">
    <property type="nucleotide sequence ID" value="XM_031571198.2"/>
</dbReference>
<evidence type="ECO:0000313" key="4">
    <source>
        <dbReference type="RefSeq" id="XP_031427058.1"/>
    </source>
</evidence>
<evidence type="ECO:0000256" key="1">
    <source>
        <dbReference type="ARBA" id="ARBA00022737"/>
    </source>
</evidence>
<dbReference type="Gene3D" id="3.80.10.10">
    <property type="entry name" value="Ribonuclease Inhibitor"/>
    <property type="match status" value="2"/>
</dbReference>
<evidence type="ECO:0000256" key="2">
    <source>
        <dbReference type="SAM" id="MobiDB-lite"/>
    </source>
</evidence>
<protein>
    <submittedName>
        <fullName evidence="4">NLR family CARD domain-containing protein 3-like</fullName>
    </submittedName>
</protein>
<dbReference type="Pfam" id="PF13516">
    <property type="entry name" value="LRR_6"/>
    <property type="match status" value="3"/>
</dbReference>
<dbReference type="Proteomes" id="UP000515152">
    <property type="component" value="Chromosome 7"/>
</dbReference>
<reference evidence="4" key="1">
    <citation type="submission" date="2025-08" db="UniProtKB">
        <authorList>
            <consortium name="RefSeq"/>
        </authorList>
    </citation>
    <scope>IDENTIFICATION</scope>
</reference>
<feature type="region of interest" description="Disordered" evidence="2">
    <location>
        <begin position="50"/>
        <end position="99"/>
    </location>
</feature>
<keyword evidence="1" id="KW-0677">Repeat</keyword>
<name>A0A6P8FF36_CLUHA</name>
<dbReference type="OrthoDB" id="120976at2759"/>
<proteinExistence type="predicted"/>
<dbReference type="SMART" id="SM00368">
    <property type="entry name" value="LRR_RI"/>
    <property type="match status" value="6"/>
</dbReference>
<dbReference type="AlphaFoldDB" id="A0A6P8FF36"/>
<dbReference type="PANTHER" id="PTHR24111">
    <property type="entry name" value="LEUCINE-RICH REPEAT-CONTAINING PROTEIN 34"/>
    <property type="match status" value="1"/>
</dbReference>
<dbReference type="GeneID" id="105902863"/>
<dbReference type="SUPFAM" id="SSF52047">
    <property type="entry name" value="RNI-like"/>
    <property type="match status" value="1"/>
</dbReference>
<gene>
    <name evidence="4" type="primary">LOC105902863</name>
</gene>
<keyword evidence="3" id="KW-1185">Reference proteome</keyword>
<dbReference type="InterPro" id="IPR032675">
    <property type="entry name" value="LRR_dom_sf"/>
</dbReference>
<evidence type="ECO:0000313" key="3">
    <source>
        <dbReference type="Proteomes" id="UP000515152"/>
    </source>
</evidence>
<feature type="compositionally biased region" description="Acidic residues" evidence="2">
    <location>
        <begin position="65"/>
        <end position="81"/>
    </location>
</feature>
<dbReference type="KEGG" id="char:105902863"/>
<accession>A0A6P8FF36</accession>
<organism evidence="3 4">
    <name type="scientific">Clupea harengus</name>
    <name type="common">Atlantic herring</name>
    <dbReference type="NCBI Taxonomy" id="7950"/>
    <lineage>
        <taxon>Eukaryota</taxon>
        <taxon>Metazoa</taxon>
        <taxon>Chordata</taxon>
        <taxon>Craniata</taxon>
        <taxon>Vertebrata</taxon>
        <taxon>Euteleostomi</taxon>
        <taxon>Actinopterygii</taxon>
        <taxon>Neopterygii</taxon>
        <taxon>Teleostei</taxon>
        <taxon>Clupei</taxon>
        <taxon>Clupeiformes</taxon>
        <taxon>Clupeoidei</taxon>
        <taxon>Clupeidae</taxon>
        <taxon>Clupea</taxon>
    </lineage>
</organism>
<sequence>MEEELGGNIRAGERDFYEECVEMSSSLETIPNKQIWFKVHKQERIAVQERITHGRSADGSASELELSEESDSGLNNPDDEIGPNRSTVNKEEISEEEDLQKQVGSLLNAMMEVLQTSDEVDELVLRNTGLTDDLLQSLVAALKQSPSVVSTMNLNLNLISPVGVHSLLELLQSRPQLQSLFLFGNRLGDSGVQMLFTGLADLQTSTNRETGMSLQPQATQGMMTLPPIPHQGPPFVAFRLSELDLGGNGITGDGLRVLATYMRYHSQLRYLALAQTGGAEVTMWTMLFESLKVNTELAHIVLDECNLGDHGAKLFAETLRANVAIKKVDLDGNGIRDSGGSAILDALVSRKQSPLQHLSMEEGNFISTALMVKILQEVQANWPAVQNINLPLLPPTGVMQQ</sequence>